<dbReference type="GO" id="GO:0016020">
    <property type="term" value="C:membrane"/>
    <property type="evidence" value="ECO:0007669"/>
    <property type="project" value="TreeGrafter"/>
</dbReference>
<proteinExistence type="predicted"/>
<dbReference type="WBParaSite" id="maker-uti_cns_0003845-snap-gene-0.2-mRNA-1">
    <property type="protein sequence ID" value="maker-uti_cns_0003845-snap-gene-0.2-mRNA-1"/>
    <property type="gene ID" value="maker-uti_cns_0003845-snap-gene-0.2"/>
</dbReference>
<dbReference type="OrthoDB" id="419711at2759"/>
<dbReference type="Pfam" id="PF21534">
    <property type="entry name" value="Rost"/>
    <property type="match status" value="1"/>
</dbReference>
<dbReference type="AlphaFoldDB" id="A0A1I8H0W5"/>
<sequence>MADQELPNEQQSPLVASVYTAANQPEGAETASTAMGRMPANEDETGFGYVKSAARCEKTPRKNLSLSYDYYEYFVYSQCLPSWLMLVLRFIMGGVCVSVFLYITFSQPFVNFVPDNSTDSNSGASDVTFLDSGNDTTTKPPTVFKRHFFLCYLTIWSYLVITIYFIVAIVNTVTLWLCSGGQTSASLGATLSVQRYSLSASGFKSTDNLMGSRGDPDSALAGDSSPRQVGLRLQWLLCGIAANAALLVTGAYFGVLYPMIQKANPGPINPIDVLVHAFNSVFMFTEVLFSGVPVRLVHVIYTALYGLVYSAFSLLYWLPDHSNVIYPVLLDWNHVGLTIGMMCLLLFVGLPVIQLLWWLIYLARCYVAGSLLNGRHSSSSWSPDGLRV</sequence>
<dbReference type="PANTHER" id="PTHR12242:SF1">
    <property type="entry name" value="MYND-TYPE DOMAIN-CONTAINING PROTEIN"/>
    <property type="match status" value="1"/>
</dbReference>
<dbReference type="InterPro" id="IPR049352">
    <property type="entry name" value="Rost"/>
</dbReference>
<evidence type="ECO:0000313" key="2">
    <source>
        <dbReference type="WBParaSite" id="maker-uti_cns_0003845-snap-gene-0.2-mRNA-1"/>
    </source>
</evidence>
<accession>A0A1I8H0W5</accession>
<name>A0A1I8H0W5_9PLAT</name>
<dbReference type="Proteomes" id="UP000095280">
    <property type="component" value="Unplaced"/>
</dbReference>
<dbReference type="PANTHER" id="PTHR12242">
    <property type="entry name" value="OS02G0130600 PROTEIN-RELATED"/>
    <property type="match status" value="1"/>
</dbReference>
<keyword evidence="1" id="KW-1185">Reference proteome</keyword>
<protein>
    <submittedName>
        <fullName evidence="2">Protein rolling stone</fullName>
    </submittedName>
</protein>
<reference evidence="2" key="1">
    <citation type="submission" date="2016-11" db="UniProtKB">
        <authorList>
            <consortium name="WormBaseParasite"/>
        </authorList>
    </citation>
    <scope>IDENTIFICATION</scope>
</reference>
<organism evidence="1 2">
    <name type="scientific">Macrostomum lignano</name>
    <dbReference type="NCBI Taxonomy" id="282301"/>
    <lineage>
        <taxon>Eukaryota</taxon>
        <taxon>Metazoa</taxon>
        <taxon>Spiralia</taxon>
        <taxon>Lophotrochozoa</taxon>
        <taxon>Platyhelminthes</taxon>
        <taxon>Rhabditophora</taxon>
        <taxon>Macrostomorpha</taxon>
        <taxon>Macrostomida</taxon>
        <taxon>Macrostomidae</taxon>
        <taxon>Macrostomum</taxon>
    </lineage>
</organism>
<evidence type="ECO:0000313" key="1">
    <source>
        <dbReference type="Proteomes" id="UP000095280"/>
    </source>
</evidence>